<feature type="domain" description="BHLH" evidence="6">
    <location>
        <begin position="258"/>
        <end position="308"/>
    </location>
</feature>
<dbReference type="PaxDb" id="29760-VIT_17s0000g04790.t01"/>
<dbReference type="STRING" id="29760.D7SIP8"/>
<dbReference type="PANTHER" id="PTHR46412:SF3">
    <property type="entry name" value="TRANSCRIPTION FACTOR BIM1"/>
    <property type="match status" value="1"/>
</dbReference>
<keyword evidence="3" id="KW-0804">Transcription</keyword>
<feature type="compositionally biased region" description="Polar residues" evidence="5">
    <location>
        <begin position="533"/>
        <end position="552"/>
    </location>
</feature>
<dbReference type="InParanoid" id="D7SIP8"/>
<feature type="compositionally biased region" description="Low complexity" evidence="5">
    <location>
        <begin position="179"/>
        <end position="204"/>
    </location>
</feature>
<dbReference type="eggNOG" id="ENOG502QUDM">
    <property type="taxonomic scope" value="Eukaryota"/>
</dbReference>
<feature type="region of interest" description="Disordered" evidence="5">
    <location>
        <begin position="169"/>
        <end position="273"/>
    </location>
</feature>
<gene>
    <name evidence="7" type="ordered locus">VIT_17s0000g04790</name>
</gene>
<accession>D7SIP8</accession>
<evidence type="ECO:0000256" key="1">
    <source>
        <dbReference type="ARBA" id="ARBA00004123"/>
    </source>
</evidence>
<comment type="subcellular location">
    <subcellularLocation>
        <location evidence="1">Nucleus</location>
    </subcellularLocation>
</comment>
<dbReference type="GO" id="GO:0006351">
    <property type="term" value="P:DNA-templated transcription"/>
    <property type="evidence" value="ECO:0007669"/>
    <property type="project" value="InterPro"/>
</dbReference>
<dbReference type="SMART" id="SM00353">
    <property type="entry name" value="HLH"/>
    <property type="match status" value="1"/>
</dbReference>
<evidence type="ECO:0000259" key="6">
    <source>
        <dbReference type="PROSITE" id="PS50888"/>
    </source>
</evidence>
<feature type="compositionally biased region" description="Basic and acidic residues" evidence="5">
    <location>
        <begin position="262"/>
        <end position="273"/>
    </location>
</feature>
<dbReference type="GO" id="GO:0003700">
    <property type="term" value="F:DNA-binding transcription factor activity"/>
    <property type="evidence" value="ECO:0007669"/>
    <property type="project" value="InterPro"/>
</dbReference>
<keyword evidence="4" id="KW-0539">Nucleus</keyword>
<dbReference type="InterPro" id="IPR044295">
    <property type="entry name" value="BIM1/2/3"/>
</dbReference>
<dbReference type="SUPFAM" id="SSF47459">
    <property type="entry name" value="HLH, helix-loop-helix DNA-binding domain"/>
    <property type="match status" value="1"/>
</dbReference>
<sequence>MELPQPRPFGTEGRKPTHDFLSLCSHSTVQQDPRPSQAGYLKTHDFLQPLERGEKNSIKEENAIEIRTVDKPPPPAPPPNSSVEHILPGGIGTYSISHISYFNQRLPKPEGSIFTAAQASTSDRNEENSNCSSYTGSGFTLWEETAVKKGKAGKENAVERSIGIEPAVKLGQWTSERPSQSPSNHRSSFSSLSSSQSSGQKNQSFMEMIQSASAKGTQEEEEEDEEEFVLKKESSSNKGDLTVKVDGKSSDQKAVTPRSKHSATEQRRRSKINDRRVFQMLRDLIPHSDQKRDKASFLLEVIEYIQFLQEKVHKYEGSFQGWNHESAKLMPWRNSHRPAESFADQSRGINSGSGPALMFSAKFDENNVAVSPNISRNTQNPVESDLSASTTFKAMDRHPGLTNKAVPIHMQLQPNIFTPVVGGGGLAQLPPRLAPDAENMASLPQSQLWQSRSSVTTECTVASDKLKEQELTIEGGTISISSAYSQGLLNTLTQALQSSGVDLSKASISVQIDLGNKANSRPTAPTPIIKDNQVPSSNHATARSRVASSGGDSDQALKRHKTCKN</sequence>
<dbReference type="CDD" id="cd11453">
    <property type="entry name" value="bHLH_AtBIM_like"/>
    <property type="match status" value="1"/>
</dbReference>
<dbReference type="AlphaFoldDB" id="D7SIP8"/>
<dbReference type="Pfam" id="PF00010">
    <property type="entry name" value="HLH"/>
    <property type="match status" value="1"/>
</dbReference>
<name>D7SIP8_VITVI</name>
<evidence type="ECO:0000256" key="5">
    <source>
        <dbReference type="SAM" id="MobiDB-lite"/>
    </source>
</evidence>
<dbReference type="Proteomes" id="UP000009183">
    <property type="component" value="Chromosome 17"/>
</dbReference>
<evidence type="ECO:0000313" key="7">
    <source>
        <dbReference type="EMBL" id="CBI15359.3"/>
    </source>
</evidence>
<dbReference type="Gene3D" id="4.10.280.10">
    <property type="entry name" value="Helix-loop-helix DNA-binding domain"/>
    <property type="match status" value="1"/>
</dbReference>
<evidence type="ECO:0000313" key="8">
    <source>
        <dbReference type="Proteomes" id="UP000009183"/>
    </source>
</evidence>
<dbReference type="OMA" id="QANIRPT"/>
<dbReference type="FunCoup" id="D7SIP8">
    <property type="interactions" value="647"/>
</dbReference>
<dbReference type="HOGENOM" id="CLU_030221_1_0_1"/>
<dbReference type="ExpressionAtlas" id="D7SIP8">
    <property type="expression patterns" value="baseline and differential"/>
</dbReference>
<dbReference type="EMBL" id="FN594950">
    <property type="protein sequence ID" value="CBI15359.3"/>
    <property type="molecule type" value="Genomic_DNA"/>
</dbReference>
<dbReference type="PANTHER" id="PTHR46412">
    <property type="entry name" value="BES1-INTERACTING MYC-LIKE PROTEIN"/>
    <property type="match status" value="1"/>
</dbReference>
<dbReference type="PROSITE" id="PS50888">
    <property type="entry name" value="BHLH"/>
    <property type="match status" value="1"/>
</dbReference>
<dbReference type="InterPro" id="IPR011598">
    <property type="entry name" value="bHLH_dom"/>
</dbReference>
<keyword evidence="8" id="KW-1185">Reference proteome</keyword>
<evidence type="ECO:0000256" key="4">
    <source>
        <dbReference type="ARBA" id="ARBA00023242"/>
    </source>
</evidence>
<evidence type="ECO:0000256" key="2">
    <source>
        <dbReference type="ARBA" id="ARBA00023015"/>
    </source>
</evidence>
<evidence type="ECO:0000256" key="3">
    <source>
        <dbReference type="ARBA" id="ARBA00023163"/>
    </source>
</evidence>
<keyword evidence="2" id="KW-0805">Transcription regulation</keyword>
<dbReference type="GO" id="GO:0005634">
    <property type="term" value="C:nucleus"/>
    <property type="evidence" value="ECO:0007669"/>
    <property type="project" value="UniProtKB-SubCell"/>
</dbReference>
<proteinExistence type="predicted"/>
<organism evidence="7 8">
    <name type="scientific">Vitis vinifera</name>
    <name type="common">Grape</name>
    <dbReference type="NCBI Taxonomy" id="29760"/>
    <lineage>
        <taxon>Eukaryota</taxon>
        <taxon>Viridiplantae</taxon>
        <taxon>Streptophyta</taxon>
        <taxon>Embryophyta</taxon>
        <taxon>Tracheophyta</taxon>
        <taxon>Spermatophyta</taxon>
        <taxon>Magnoliopsida</taxon>
        <taxon>eudicotyledons</taxon>
        <taxon>Gunneridae</taxon>
        <taxon>Pentapetalae</taxon>
        <taxon>rosids</taxon>
        <taxon>Vitales</taxon>
        <taxon>Vitaceae</taxon>
        <taxon>Viteae</taxon>
        <taxon>Vitis</taxon>
    </lineage>
</organism>
<protein>
    <recommendedName>
        <fullName evidence="6">BHLH domain-containing protein</fullName>
    </recommendedName>
</protein>
<dbReference type="GO" id="GO:0046983">
    <property type="term" value="F:protein dimerization activity"/>
    <property type="evidence" value="ECO:0007669"/>
    <property type="project" value="InterPro"/>
</dbReference>
<feature type="region of interest" description="Disordered" evidence="5">
    <location>
        <begin position="516"/>
        <end position="565"/>
    </location>
</feature>
<reference evidence="8" key="1">
    <citation type="journal article" date="2007" name="Nature">
        <title>The grapevine genome sequence suggests ancestral hexaploidization in major angiosperm phyla.</title>
        <authorList>
            <consortium name="The French-Italian Public Consortium for Grapevine Genome Characterization."/>
            <person name="Jaillon O."/>
            <person name="Aury J.-M."/>
            <person name="Noel B."/>
            <person name="Policriti A."/>
            <person name="Clepet C."/>
            <person name="Casagrande A."/>
            <person name="Choisne N."/>
            <person name="Aubourg S."/>
            <person name="Vitulo N."/>
            <person name="Jubin C."/>
            <person name="Vezzi A."/>
            <person name="Legeai F."/>
            <person name="Hugueney P."/>
            <person name="Dasilva C."/>
            <person name="Horner D."/>
            <person name="Mica E."/>
            <person name="Jublot D."/>
            <person name="Poulain J."/>
            <person name="Bruyere C."/>
            <person name="Billault A."/>
            <person name="Segurens B."/>
            <person name="Gouyvenoux M."/>
            <person name="Ugarte E."/>
            <person name="Cattonaro F."/>
            <person name="Anthouard V."/>
            <person name="Vico V."/>
            <person name="Del Fabbro C."/>
            <person name="Alaux M."/>
            <person name="Di Gaspero G."/>
            <person name="Dumas V."/>
            <person name="Felice N."/>
            <person name="Paillard S."/>
            <person name="Juman I."/>
            <person name="Moroldo M."/>
            <person name="Scalabrin S."/>
            <person name="Canaguier A."/>
            <person name="Le Clainche I."/>
            <person name="Malacrida G."/>
            <person name="Durand E."/>
            <person name="Pesole G."/>
            <person name="Laucou V."/>
            <person name="Chatelet P."/>
            <person name="Merdinoglu D."/>
            <person name="Delledonne M."/>
            <person name="Pezzotti M."/>
            <person name="Lecharny A."/>
            <person name="Scarpelli C."/>
            <person name="Artiguenave F."/>
            <person name="Pe M.E."/>
            <person name="Valle G."/>
            <person name="Morgante M."/>
            <person name="Caboche M."/>
            <person name="Adam-Blondon A.-F."/>
            <person name="Weissenbach J."/>
            <person name="Quetier F."/>
            <person name="Wincker P."/>
        </authorList>
    </citation>
    <scope>NUCLEOTIDE SEQUENCE [LARGE SCALE GENOMIC DNA]</scope>
    <source>
        <strain evidence="8">cv. Pinot noir / PN40024</strain>
    </source>
</reference>
<dbReference type="InterPro" id="IPR036638">
    <property type="entry name" value="HLH_DNA-bd_sf"/>
</dbReference>
<feature type="compositionally biased region" description="Basic and acidic residues" evidence="5">
    <location>
        <begin position="228"/>
        <end position="251"/>
    </location>
</feature>